<dbReference type="EMBL" id="DS232994">
    <property type="protein sequence ID" value="EDS27277.1"/>
    <property type="molecule type" value="Genomic_DNA"/>
</dbReference>
<evidence type="ECO:0000313" key="4">
    <source>
        <dbReference type="Proteomes" id="UP000002320"/>
    </source>
</evidence>
<keyword evidence="1" id="KW-1133">Transmembrane helix</keyword>
<dbReference type="STRING" id="7176.B0XG59"/>
<dbReference type="InParanoid" id="B0XG59"/>
<sequence length="380" mass="43884">MNGEKNVIECAYVRSDIFKATYFSTPLILGNTISRKKLVSSSAYSSISPTTVTTISSEPCSTSPSLSVPSPLPLQCFRRCTVSTCFVLNAFGHRSHAKSRVLFSLCLTATCRFRPSFWRNAYPQNEQMNGFSFVCLRMWKVLVDQEVLLERSRLGEALVAEEAGVGLIAVVRQQVPVERVRLGVVNLVHFDTFVAGLVHRLDQLFLLLVLFIVRGKIDINQFLFRFLLFLFLLFPQLLHRQFVLVLQLHNVHLVPFRLDQRWRRRRRFLLNHRNGSELFQLLLRFRFPQHLLHLLLARNRTHRNLLRTRHLPHYRLPLLMLLLLPTTVTVLIVGTAQRQMKLTIYFINEASQMPVGTFALALELDRHPHPAEAAIADLRR</sequence>
<evidence type="ECO:0000256" key="1">
    <source>
        <dbReference type="SAM" id="Phobius"/>
    </source>
</evidence>
<dbReference type="KEGG" id="cqu:CpipJ_CPIJ018223"/>
<reference evidence="2" key="1">
    <citation type="submission" date="2007-03" db="EMBL/GenBank/DDBJ databases">
        <title>Annotation of Culex pipiens quinquefasciatus.</title>
        <authorList>
            <consortium name="The Broad Institute Genome Sequencing Platform"/>
            <person name="Atkinson P.W."/>
            <person name="Hemingway J."/>
            <person name="Christensen B.M."/>
            <person name="Higgs S."/>
            <person name="Kodira C."/>
            <person name="Hannick L."/>
            <person name="Megy K."/>
            <person name="O'Leary S."/>
            <person name="Pearson M."/>
            <person name="Haas B.J."/>
            <person name="Mauceli E."/>
            <person name="Wortman J.R."/>
            <person name="Lee N.H."/>
            <person name="Guigo R."/>
            <person name="Stanke M."/>
            <person name="Alvarado L."/>
            <person name="Amedeo P."/>
            <person name="Antoine C.H."/>
            <person name="Arensburger P."/>
            <person name="Bidwell S.L."/>
            <person name="Crawford M."/>
            <person name="Camaro F."/>
            <person name="Devon K."/>
            <person name="Engels R."/>
            <person name="Hammond M."/>
            <person name="Howarth C."/>
            <person name="Koehrsen M."/>
            <person name="Lawson D."/>
            <person name="Montgomery P."/>
            <person name="Nene V."/>
            <person name="Nusbaum C."/>
            <person name="Puiu D."/>
            <person name="Romero-Severson J."/>
            <person name="Severson D.W."/>
            <person name="Shumway M."/>
            <person name="Sisk P."/>
            <person name="Stolte C."/>
            <person name="Zeng Q."/>
            <person name="Eisenstadt E."/>
            <person name="Fraser-Liggett C."/>
            <person name="Strausberg R."/>
            <person name="Galagan J."/>
            <person name="Birren B."/>
            <person name="Collins F.H."/>
        </authorList>
    </citation>
    <scope>NUCLEOTIDE SEQUENCE [LARGE SCALE GENOMIC DNA]</scope>
    <source>
        <strain evidence="2">JHB</strain>
    </source>
</reference>
<keyword evidence="1" id="KW-0812">Transmembrane</keyword>
<keyword evidence="4" id="KW-1185">Reference proteome</keyword>
<keyword evidence="1" id="KW-0472">Membrane</keyword>
<evidence type="ECO:0000313" key="3">
    <source>
        <dbReference type="EnsemblMetazoa" id="CPIJ018223-PA"/>
    </source>
</evidence>
<accession>B0XG59</accession>
<feature type="transmembrane region" description="Helical" evidence="1">
    <location>
        <begin position="314"/>
        <end position="334"/>
    </location>
</feature>
<reference evidence="3" key="2">
    <citation type="submission" date="2021-02" db="UniProtKB">
        <authorList>
            <consortium name="EnsemblMetazoa"/>
        </authorList>
    </citation>
    <scope>IDENTIFICATION</scope>
    <source>
        <strain evidence="3">JHB</strain>
    </source>
</reference>
<dbReference type="HOGENOM" id="CLU_728159_0_0_1"/>
<proteinExistence type="predicted"/>
<feature type="transmembrane region" description="Helical" evidence="1">
    <location>
        <begin position="222"/>
        <end position="238"/>
    </location>
</feature>
<dbReference type="EnsemblMetazoa" id="CPIJ018223-RA">
    <property type="protein sequence ID" value="CPIJ018223-PA"/>
    <property type="gene ID" value="CPIJ018223"/>
</dbReference>
<dbReference type="VEuPathDB" id="VectorBase:CPIJ018223"/>
<gene>
    <name evidence="3" type="primary">6052344</name>
    <name evidence="2" type="ORF">CpipJ_CPIJ018223</name>
</gene>
<dbReference type="Proteomes" id="UP000002320">
    <property type="component" value="Unassembled WGS sequence"/>
</dbReference>
<dbReference type="AlphaFoldDB" id="B0XG59"/>
<evidence type="ECO:0000313" key="2">
    <source>
        <dbReference type="EMBL" id="EDS27277.1"/>
    </source>
</evidence>
<organism>
    <name type="scientific">Culex quinquefasciatus</name>
    <name type="common">Southern house mosquito</name>
    <name type="synonym">Culex pungens</name>
    <dbReference type="NCBI Taxonomy" id="7176"/>
    <lineage>
        <taxon>Eukaryota</taxon>
        <taxon>Metazoa</taxon>
        <taxon>Ecdysozoa</taxon>
        <taxon>Arthropoda</taxon>
        <taxon>Hexapoda</taxon>
        <taxon>Insecta</taxon>
        <taxon>Pterygota</taxon>
        <taxon>Neoptera</taxon>
        <taxon>Endopterygota</taxon>
        <taxon>Diptera</taxon>
        <taxon>Nematocera</taxon>
        <taxon>Culicoidea</taxon>
        <taxon>Culicidae</taxon>
        <taxon>Culicinae</taxon>
        <taxon>Culicini</taxon>
        <taxon>Culex</taxon>
        <taxon>Culex</taxon>
    </lineage>
</organism>
<protein>
    <submittedName>
        <fullName evidence="2 3">Malate dehydrogenase</fullName>
    </submittedName>
</protein>
<name>B0XG59_CULQU</name>